<comment type="catalytic activity">
    <reaction evidence="5">
        <text>a 5-hydroxymethyl-2'-deoxycytidine in DNA + 2-oxoglutarate + O2 = a 5-formyl-2'-deoxycytidine in DNA + succinate + CO2 + H2O</text>
        <dbReference type="Rhea" id="RHEA:53828"/>
        <dbReference type="Rhea" id="RHEA-COMP:13315"/>
        <dbReference type="Rhea" id="RHEA-COMP:13656"/>
        <dbReference type="ChEBI" id="CHEBI:15377"/>
        <dbReference type="ChEBI" id="CHEBI:15379"/>
        <dbReference type="ChEBI" id="CHEBI:16526"/>
        <dbReference type="ChEBI" id="CHEBI:16810"/>
        <dbReference type="ChEBI" id="CHEBI:30031"/>
        <dbReference type="ChEBI" id="CHEBI:136731"/>
        <dbReference type="ChEBI" id="CHEBI:137731"/>
        <dbReference type="EC" id="1.14.11.80"/>
    </reaction>
</comment>
<feature type="region of interest" description="Disordered" evidence="6">
    <location>
        <begin position="1"/>
        <end position="75"/>
    </location>
</feature>
<comment type="function">
    <text evidence="5">Dioxygenase that catalyzes the conversion of the modified genomic base 5-methylcytosine (5mC) into 5-hydroxymethylcytosine (5hmC) and plays a key role in epigenetic chromatin reprogramming during embryonic development.</text>
</comment>
<dbReference type="PANTHER" id="PTHR23358">
    <property type="entry name" value="METHYLCYTOSINE DIOXYGENASE TET"/>
    <property type="match status" value="1"/>
</dbReference>
<accession>A0A7M4EEY9</accession>
<dbReference type="GO" id="GO:0003677">
    <property type="term" value="F:DNA binding"/>
    <property type="evidence" value="ECO:0007669"/>
    <property type="project" value="InterPro"/>
</dbReference>
<dbReference type="GO" id="GO:0005634">
    <property type="term" value="C:nucleus"/>
    <property type="evidence" value="ECO:0007669"/>
    <property type="project" value="UniProtKB-UniRule"/>
</dbReference>
<dbReference type="GO" id="GO:0040029">
    <property type="term" value="P:epigenetic regulation of gene expression"/>
    <property type="evidence" value="ECO:0007669"/>
    <property type="project" value="InterPro"/>
</dbReference>
<dbReference type="InterPro" id="IPR002857">
    <property type="entry name" value="Znf_CXXC"/>
</dbReference>
<protein>
    <recommendedName>
        <fullName evidence="5">Methylcytosine dioxygenase TET</fullName>
        <ecNumber evidence="5">1.14.11.80</ecNumber>
    </recommendedName>
</protein>
<comment type="catalytic activity">
    <reaction evidence="5">
        <text>a 5-methyl-2'-deoxycytidine in DNA + 2-oxoglutarate + O2 = a 5-hydroxymethyl-2'-deoxycytidine in DNA + succinate + CO2</text>
        <dbReference type="Rhea" id="RHEA:52636"/>
        <dbReference type="Rhea" id="RHEA-COMP:11370"/>
        <dbReference type="Rhea" id="RHEA-COMP:13315"/>
        <dbReference type="ChEBI" id="CHEBI:15379"/>
        <dbReference type="ChEBI" id="CHEBI:16526"/>
        <dbReference type="ChEBI" id="CHEBI:16810"/>
        <dbReference type="ChEBI" id="CHEBI:30031"/>
        <dbReference type="ChEBI" id="CHEBI:85454"/>
        <dbReference type="ChEBI" id="CHEBI:136731"/>
        <dbReference type="EC" id="1.14.11.80"/>
    </reaction>
</comment>
<keyword evidence="1 5" id="KW-0479">Metal-binding</keyword>
<feature type="region of interest" description="Disordered" evidence="6">
    <location>
        <begin position="232"/>
        <end position="273"/>
    </location>
</feature>
<comment type="similarity">
    <text evidence="5">Belongs to the TET family.</text>
</comment>
<organism evidence="8 9">
    <name type="scientific">Crocodylus porosus</name>
    <name type="common">Saltwater crocodile</name>
    <name type="synonym">Estuarine crocodile</name>
    <dbReference type="NCBI Taxonomy" id="8502"/>
    <lineage>
        <taxon>Eukaryota</taxon>
        <taxon>Metazoa</taxon>
        <taxon>Chordata</taxon>
        <taxon>Craniata</taxon>
        <taxon>Vertebrata</taxon>
        <taxon>Euteleostomi</taxon>
        <taxon>Archelosauria</taxon>
        <taxon>Archosauria</taxon>
        <taxon>Crocodylia</taxon>
        <taxon>Longirostres</taxon>
        <taxon>Crocodylidae</taxon>
        <taxon>Crocodylus</taxon>
    </lineage>
</organism>
<gene>
    <name evidence="8" type="primary">TET1</name>
</gene>
<feature type="compositionally biased region" description="Polar residues" evidence="6">
    <location>
        <begin position="241"/>
        <end position="255"/>
    </location>
</feature>
<keyword evidence="9" id="KW-1185">Reference proteome</keyword>
<dbReference type="Proteomes" id="UP000594220">
    <property type="component" value="Unplaced"/>
</dbReference>
<keyword evidence="5" id="KW-0408">Iron</keyword>
<evidence type="ECO:0000259" key="7">
    <source>
        <dbReference type="PROSITE" id="PS51058"/>
    </source>
</evidence>
<evidence type="ECO:0000256" key="2">
    <source>
        <dbReference type="ARBA" id="ARBA00022771"/>
    </source>
</evidence>
<dbReference type="AlphaFoldDB" id="A0A7M4EEY9"/>
<evidence type="ECO:0000313" key="9">
    <source>
        <dbReference type="Proteomes" id="UP000594220"/>
    </source>
</evidence>
<name>A0A7M4EEY9_CROPO</name>
<dbReference type="GO" id="GO:0045944">
    <property type="term" value="P:positive regulation of transcription by RNA polymerase II"/>
    <property type="evidence" value="ECO:0007669"/>
    <property type="project" value="TreeGrafter"/>
</dbReference>
<feature type="compositionally biased region" description="Basic residues" evidence="6">
    <location>
        <begin position="1"/>
        <end position="10"/>
    </location>
</feature>
<sequence length="609" mass="67298">MAHHARPSRSVKKEELCKKRTSQGKKKSSQVRKKATSTRKTSTKAGSSEKCKKVQENDVKKKQQENKPTLNSSGRFLRSTVTRALSGTSWVNLEKTDNNLLQNQDSLNCNGFTMSLRSRSFSHSLSQASAITKNKTVTAPKRLETRKEGTLAELEEKNTTEASETVLKPDLAQKELTPLEGENALCVVNEDPSIKCDSQDRKIVRPEINVSTSDSPIISQYSKVLEGEYKSEDLPHKETSNEPNTGSLQEPFVQNSVSVPPSSHSDSVITPESNSKVRLRDSCSFTESSLKTIFDLIKSDVDLMPTSKEPDSNFVCDSFSNTSLNNHVTEDVEPGSDFGLSCKRDDLESDTKNVTVCDSFSNTSLNNQVMEDVEQSIECINEKKLVLDSGYIPISSSNTEESAADLIPTTIQAFSGSSGQSPKGCISQLSSSTGNSTLASDRDVHIAIPADLELQHKVSSSQSGNIGINLNLVQDNRGDIIRPAEASDPSSFISPAYGHQLSYSSLLPMLEKKKRRRCGVCEPCLRKTNCEECSCCRKRKTSHRICKKRKCEELKKPPPPITLPFEVLTENKRPQRRKQRVLKVTSARKMKAHIIHTLGQDQALLLSGK</sequence>
<feature type="compositionally biased region" description="Low complexity" evidence="6">
    <location>
        <begin position="256"/>
        <end position="268"/>
    </location>
</feature>
<dbReference type="EC" id="1.14.11.80" evidence="5"/>
<dbReference type="Ensembl" id="ENSCPRT00005010415.1">
    <property type="protein sequence ID" value="ENSCPRP00005008844.1"/>
    <property type="gene ID" value="ENSCPRG00005006312.1"/>
</dbReference>
<comment type="catalytic activity">
    <reaction evidence="5">
        <text>a 5-formyl-2'-deoxycytidine in DNA + 2-oxoglutarate + O2 = a 5-carboxyl-2'-deoxycytidine in DNA + succinate + CO2 + H(+)</text>
        <dbReference type="Rhea" id="RHEA:53832"/>
        <dbReference type="Rhea" id="RHEA-COMP:13656"/>
        <dbReference type="Rhea" id="RHEA-COMP:13657"/>
        <dbReference type="ChEBI" id="CHEBI:15378"/>
        <dbReference type="ChEBI" id="CHEBI:15379"/>
        <dbReference type="ChEBI" id="CHEBI:16526"/>
        <dbReference type="ChEBI" id="CHEBI:16810"/>
        <dbReference type="ChEBI" id="CHEBI:30031"/>
        <dbReference type="ChEBI" id="CHEBI:137731"/>
        <dbReference type="ChEBI" id="CHEBI:137732"/>
        <dbReference type="EC" id="1.14.11.80"/>
    </reaction>
</comment>
<dbReference type="PROSITE" id="PS51058">
    <property type="entry name" value="ZF_CXXC"/>
    <property type="match status" value="1"/>
</dbReference>
<keyword evidence="3 5" id="KW-0862">Zinc</keyword>
<reference evidence="8" key="1">
    <citation type="submission" date="2025-08" db="UniProtKB">
        <authorList>
            <consortium name="Ensembl"/>
        </authorList>
    </citation>
    <scope>IDENTIFICATION</scope>
</reference>
<evidence type="ECO:0000256" key="4">
    <source>
        <dbReference type="PROSITE-ProRule" id="PRU00509"/>
    </source>
</evidence>
<dbReference type="PANTHER" id="PTHR23358:SF2">
    <property type="entry name" value="METHYLCYTOSINE DIOXYGENASE TET1"/>
    <property type="match status" value="1"/>
</dbReference>
<keyword evidence="2 4" id="KW-0863">Zinc-finger</keyword>
<evidence type="ECO:0000313" key="8">
    <source>
        <dbReference type="Ensembl" id="ENSCPRP00005008844.1"/>
    </source>
</evidence>
<evidence type="ECO:0000256" key="5">
    <source>
        <dbReference type="RuleBase" id="RU367064"/>
    </source>
</evidence>
<comment type="cofactor">
    <cofactor evidence="5">
        <name>Fe(2+)</name>
        <dbReference type="ChEBI" id="CHEBI:29033"/>
    </cofactor>
    <text evidence="5">Binds 1 Fe(2+) ion per subunit.</text>
</comment>
<dbReference type="GO" id="GO:0141166">
    <property type="term" value="P:chromosomal 5-methylcytosine DNA demethylation pathway"/>
    <property type="evidence" value="ECO:0007669"/>
    <property type="project" value="UniProtKB-UniRule"/>
</dbReference>
<feature type="domain" description="CXXC-type" evidence="7">
    <location>
        <begin position="511"/>
        <end position="552"/>
    </location>
</feature>
<feature type="compositionally biased region" description="Polar residues" evidence="6">
    <location>
        <begin position="66"/>
        <end position="75"/>
    </location>
</feature>
<evidence type="ECO:0000256" key="3">
    <source>
        <dbReference type="ARBA" id="ARBA00022833"/>
    </source>
</evidence>
<proteinExistence type="inferred from homology"/>
<dbReference type="GO" id="GO:0008270">
    <property type="term" value="F:zinc ion binding"/>
    <property type="evidence" value="ECO:0007669"/>
    <property type="project" value="UniProtKB-UniRule"/>
</dbReference>
<keyword evidence="5" id="KW-0560">Oxidoreductase</keyword>
<reference evidence="8" key="2">
    <citation type="submission" date="2025-09" db="UniProtKB">
        <authorList>
            <consortium name="Ensembl"/>
        </authorList>
    </citation>
    <scope>IDENTIFICATION</scope>
</reference>
<evidence type="ECO:0000256" key="1">
    <source>
        <dbReference type="ARBA" id="ARBA00022723"/>
    </source>
</evidence>
<dbReference type="GO" id="GO:0070579">
    <property type="term" value="F:DNA 5-methylcytosine dioxygenase activity"/>
    <property type="evidence" value="ECO:0007669"/>
    <property type="project" value="UniProtKB-UniRule"/>
</dbReference>
<keyword evidence="5" id="KW-0223">Dioxygenase</keyword>
<feature type="compositionally biased region" description="Basic residues" evidence="6">
    <location>
        <begin position="19"/>
        <end position="37"/>
    </location>
</feature>
<comment type="cofactor">
    <cofactor evidence="5">
        <name>Zn(2+)</name>
        <dbReference type="ChEBI" id="CHEBI:29105"/>
    </cofactor>
    <text evidence="5">The zinc ions have a structural role.</text>
</comment>
<dbReference type="InterPro" id="IPR040175">
    <property type="entry name" value="TET1/2/3"/>
</dbReference>
<dbReference type="GeneTree" id="ENSGT00940000158935"/>
<evidence type="ECO:0000256" key="6">
    <source>
        <dbReference type="SAM" id="MobiDB-lite"/>
    </source>
</evidence>
<feature type="compositionally biased region" description="Basic and acidic residues" evidence="6">
    <location>
        <begin position="47"/>
        <end position="65"/>
    </location>
</feature>